<comment type="caution">
    <text evidence="2">The sequence shown here is derived from an EMBL/GenBank/DDBJ whole genome shotgun (WGS) entry which is preliminary data.</text>
</comment>
<reference evidence="2" key="1">
    <citation type="submission" date="2024-06" db="EMBL/GenBank/DDBJ databases">
        <authorList>
            <person name="Liu X."/>
            <person name="Lenzi L."/>
            <person name="Haldenby T S."/>
            <person name="Uol C."/>
        </authorList>
    </citation>
    <scope>NUCLEOTIDE SEQUENCE</scope>
</reference>
<dbReference type="Proteomes" id="UP001497525">
    <property type="component" value="Unassembled WGS sequence"/>
</dbReference>
<dbReference type="EMBL" id="CAXLJL010000090">
    <property type="protein sequence ID" value="CAL5131410.1"/>
    <property type="molecule type" value="Genomic_DNA"/>
</dbReference>
<evidence type="ECO:0000256" key="1">
    <source>
        <dbReference type="SAM" id="MobiDB-lite"/>
    </source>
</evidence>
<dbReference type="PANTHER" id="PTHR22876:SF5">
    <property type="entry name" value="CHROMOSOME 9 OPEN READING FRAME 85"/>
    <property type="match status" value="1"/>
</dbReference>
<name>A0AAV2T3Y5_CALDB</name>
<dbReference type="InterPro" id="IPR019351">
    <property type="entry name" value="DUF2039"/>
</dbReference>
<accession>A0AAV2T3Y5</accession>
<gene>
    <name evidence="2" type="ORF">CDAUBV1_LOCUS3825</name>
</gene>
<dbReference type="PANTHER" id="PTHR22876">
    <property type="entry name" value="ZGC:101016"/>
    <property type="match status" value="1"/>
</dbReference>
<feature type="compositionally biased region" description="Basic and acidic residues" evidence="1">
    <location>
        <begin position="127"/>
        <end position="137"/>
    </location>
</feature>
<proteinExistence type="predicted"/>
<dbReference type="AlphaFoldDB" id="A0AAV2T3Y5"/>
<protein>
    <submittedName>
        <fullName evidence="2">Uncharacterized protein</fullName>
    </submittedName>
</protein>
<evidence type="ECO:0000313" key="3">
    <source>
        <dbReference type="Proteomes" id="UP001497525"/>
    </source>
</evidence>
<evidence type="ECO:0000313" key="2">
    <source>
        <dbReference type="EMBL" id="CAL5131410.1"/>
    </source>
</evidence>
<feature type="region of interest" description="Disordered" evidence="1">
    <location>
        <begin position="254"/>
        <end position="296"/>
    </location>
</feature>
<feature type="region of interest" description="Disordered" evidence="1">
    <location>
        <begin position="117"/>
        <end position="137"/>
    </location>
</feature>
<dbReference type="Pfam" id="PF10217">
    <property type="entry name" value="DUF2039"/>
    <property type="match status" value="1"/>
</dbReference>
<organism evidence="2 3">
    <name type="scientific">Calicophoron daubneyi</name>
    <name type="common">Rumen fluke</name>
    <name type="synonym">Paramphistomum daubneyi</name>
    <dbReference type="NCBI Taxonomy" id="300641"/>
    <lineage>
        <taxon>Eukaryota</taxon>
        <taxon>Metazoa</taxon>
        <taxon>Spiralia</taxon>
        <taxon>Lophotrochozoa</taxon>
        <taxon>Platyhelminthes</taxon>
        <taxon>Trematoda</taxon>
        <taxon>Digenea</taxon>
        <taxon>Plagiorchiida</taxon>
        <taxon>Pronocephalata</taxon>
        <taxon>Paramphistomoidea</taxon>
        <taxon>Paramphistomidae</taxon>
        <taxon>Calicophoron</taxon>
    </lineage>
</organism>
<sequence>MIDGIVHKKGCGWSDVTYGAHRQAYPSNRTTEKQGRFSLPSLGSHSECCTVDPPKPAKRYVTSGIYRQFKSLVYLLVHFVGARSIGAVPICGKIGFGKKIIPFIARVTCIMSTQRGNARRSRPPKYTNEKGFKNTMHDTSRRTQEINNLIMDSLCSKCKGVIEWKVKYKKYHPLSQPTKCVKCGQKNVKRAYYTICDQCATTAGVCAKCGTAAEIVIPHSEQNDLEVQREFEKHLPELRERERRTLLRIAEKSAKNSQINKRTAAELTGAESDDCDDKSSSEHTVNTDVSISPPLF</sequence>